<feature type="compositionally biased region" description="Low complexity" evidence="1">
    <location>
        <begin position="37"/>
        <end position="51"/>
    </location>
</feature>
<evidence type="ECO:0000313" key="4">
    <source>
        <dbReference type="Proteomes" id="UP001583186"/>
    </source>
</evidence>
<comment type="caution">
    <text evidence="3">The sequence shown here is derived from an EMBL/GenBank/DDBJ whole genome shotgun (WGS) entry which is preliminary data.</text>
</comment>
<feature type="compositionally biased region" description="Basic and acidic residues" evidence="1">
    <location>
        <begin position="959"/>
        <end position="970"/>
    </location>
</feature>
<gene>
    <name evidence="3" type="ORF">Sste5346_002915</name>
</gene>
<feature type="region of interest" description="Disordered" evidence="1">
    <location>
        <begin position="1"/>
        <end position="59"/>
    </location>
</feature>
<feature type="region of interest" description="Disordered" evidence="1">
    <location>
        <begin position="956"/>
        <end position="978"/>
    </location>
</feature>
<accession>A0ABR3ZHJ5</accession>
<keyword evidence="4" id="KW-1185">Reference proteome</keyword>
<feature type="compositionally biased region" description="Basic and acidic residues" evidence="1">
    <location>
        <begin position="341"/>
        <end position="350"/>
    </location>
</feature>
<feature type="region of interest" description="Disordered" evidence="1">
    <location>
        <begin position="119"/>
        <end position="501"/>
    </location>
</feature>
<feature type="compositionally biased region" description="Polar residues" evidence="1">
    <location>
        <begin position="418"/>
        <end position="439"/>
    </location>
</feature>
<dbReference type="InterPro" id="IPR050471">
    <property type="entry name" value="AB_hydrolase"/>
</dbReference>
<dbReference type="Gene3D" id="3.40.50.1820">
    <property type="entry name" value="alpha/beta hydrolase"/>
    <property type="match status" value="1"/>
</dbReference>
<protein>
    <recommendedName>
        <fullName evidence="2">AB hydrolase-1 domain-containing protein</fullName>
    </recommendedName>
</protein>
<feature type="compositionally biased region" description="Basic and acidic residues" evidence="1">
    <location>
        <begin position="391"/>
        <end position="416"/>
    </location>
</feature>
<sequence>MESSSSTSAVPAIPPIPSTPPIPRQTHQQARRKNIVSSSSAPSISRNLPSSHGTTISPASPEVISSLITSLSIISKPASSHFDSPFGTSPDLLGSVPHSPIGGSFGVDYGAFVRAAEAEAVDESTPLDELAASPPVIRTAKPPSGFSPLTAPKSPAKDASNSGGLKSLLSGRSSSRPSSKGSLASRDADTQSIGNVSIERGTVSPVPELRRRSSHDSWGKKSGRAQKGLMYMSSKERLREKEAEKKRTSIGGASDRMSINSGAASRADPFLAETPISEETHPDSPNNRDASRPSLDNGAPSPRPIPTRDSSLHKTGPNAGKRSSRRSSKQKPDASASNTIHELDEHHFSRFADAGQRSDSTRTRTKEQQKQQQPPQSQSQTQYPYYSQPETKTEPSYYRKESARETAVESSEDARRAQQPSGSQRPGESRSFSLTSNNLAPPEEDMEDGAPFPAVAQGRRRDHSLDGRRRSSRNSTDPMDMKRSGSKLKRLSGPLSRDDKSMLSVIEGSRSGRTSAEDTHVVYERPESADSVDDAVEAYLCSPRLSQKIRHPQTGRIISFSEVGDSEGSAVFCCVGMGLTRYIMAFYDELALTLKLRLITPDRPGVGDSEPYADGTATPLGWPDDVYAICQALKITKFSILAHSAGAIYALATALRMPQHIRGRIHLLAPWIPPSQMSVFGSSAQTPLPPTNAIPTSQRILRALPTPFLKAANSSFMSATSSSITSSLPKTPKRKRKSNANLAKEREKDAHKNNPLPADNKENVLAARRAAGDASGSSPPKEFTSIEEMDRLRLHGASPGAAAGSAVHRKSASGASGSGAMMSAREAREAAVLAAAADAIADRERQATYDTRLTHAIWDLATTGANPAVDLLVCLERRHTIGFRYVDITRPVIIHHGSRDTRVPVENVRWLGKTMRRCEVRVLEGEGHGLMASAAVMGGVLMEIAKEWEDWGRLTGSSRTRDGMREERGRRGTIGLAR</sequence>
<dbReference type="Proteomes" id="UP001583186">
    <property type="component" value="Unassembled WGS sequence"/>
</dbReference>
<evidence type="ECO:0000256" key="1">
    <source>
        <dbReference type="SAM" id="MobiDB-lite"/>
    </source>
</evidence>
<evidence type="ECO:0000259" key="2">
    <source>
        <dbReference type="Pfam" id="PF00561"/>
    </source>
</evidence>
<dbReference type="SUPFAM" id="SSF53474">
    <property type="entry name" value="alpha/beta-Hydrolases"/>
    <property type="match status" value="1"/>
</dbReference>
<dbReference type="EMBL" id="JAWCUI010000012">
    <property type="protein sequence ID" value="KAL1899516.1"/>
    <property type="molecule type" value="Genomic_DNA"/>
</dbReference>
<reference evidence="3 4" key="1">
    <citation type="journal article" date="2024" name="IMA Fungus">
        <title>IMA Genome - F19 : A genome assembly and annotation guide to empower mycologists, including annotated draft genome sequences of Ceratocystis pirilliformis, Diaporthe australafricana, Fusarium ophioides, Paecilomyces lecythidis, and Sporothrix stenoceras.</title>
        <authorList>
            <person name="Aylward J."/>
            <person name="Wilson A.M."/>
            <person name="Visagie C.M."/>
            <person name="Spraker J."/>
            <person name="Barnes I."/>
            <person name="Buitendag C."/>
            <person name="Ceriani C."/>
            <person name="Del Mar Angel L."/>
            <person name="du Plessis D."/>
            <person name="Fuchs T."/>
            <person name="Gasser K."/>
            <person name="Kramer D."/>
            <person name="Li W."/>
            <person name="Munsamy K."/>
            <person name="Piso A."/>
            <person name="Price J.L."/>
            <person name="Sonnekus B."/>
            <person name="Thomas C."/>
            <person name="van der Nest A."/>
            <person name="van Dijk A."/>
            <person name="van Heerden A."/>
            <person name="van Vuuren N."/>
            <person name="Yilmaz N."/>
            <person name="Duong T.A."/>
            <person name="van der Merwe N.A."/>
            <person name="Wingfield M.J."/>
            <person name="Wingfield B.D."/>
        </authorList>
    </citation>
    <scope>NUCLEOTIDE SEQUENCE [LARGE SCALE GENOMIC DNA]</scope>
    <source>
        <strain evidence="3 4">CMW 5346</strain>
    </source>
</reference>
<dbReference type="PANTHER" id="PTHR43433">
    <property type="entry name" value="HYDROLASE, ALPHA/BETA FOLD FAMILY PROTEIN"/>
    <property type="match status" value="1"/>
</dbReference>
<dbReference type="InterPro" id="IPR029058">
    <property type="entry name" value="AB_hydrolase_fold"/>
</dbReference>
<feature type="compositionally biased region" description="Basic and acidic residues" evidence="1">
    <location>
        <begin position="208"/>
        <end position="219"/>
    </location>
</feature>
<feature type="compositionally biased region" description="Low complexity" evidence="1">
    <location>
        <begin position="1"/>
        <end position="11"/>
    </location>
</feature>
<organism evidence="3 4">
    <name type="scientific">Sporothrix stenoceras</name>
    <dbReference type="NCBI Taxonomy" id="5173"/>
    <lineage>
        <taxon>Eukaryota</taxon>
        <taxon>Fungi</taxon>
        <taxon>Dikarya</taxon>
        <taxon>Ascomycota</taxon>
        <taxon>Pezizomycotina</taxon>
        <taxon>Sordariomycetes</taxon>
        <taxon>Sordariomycetidae</taxon>
        <taxon>Ophiostomatales</taxon>
        <taxon>Ophiostomataceae</taxon>
        <taxon>Sporothrix</taxon>
    </lineage>
</organism>
<feature type="compositionally biased region" description="Low complexity" evidence="1">
    <location>
        <begin position="159"/>
        <end position="185"/>
    </location>
</feature>
<feature type="region of interest" description="Disordered" evidence="1">
    <location>
        <begin position="720"/>
        <end position="761"/>
    </location>
</feature>
<name>A0ABR3ZHJ5_9PEZI</name>
<feature type="domain" description="AB hydrolase-1" evidence="2">
    <location>
        <begin position="595"/>
        <end position="677"/>
    </location>
</feature>
<feature type="compositionally biased region" description="Basic and acidic residues" evidence="1">
    <location>
        <begin position="743"/>
        <end position="752"/>
    </location>
</feature>
<proteinExistence type="predicted"/>
<dbReference type="PANTHER" id="PTHR43433:SF10">
    <property type="entry name" value="AB HYDROLASE-1 DOMAIN-CONTAINING PROTEIN"/>
    <property type="match status" value="1"/>
</dbReference>
<feature type="compositionally biased region" description="Pro residues" evidence="1">
    <location>
        <begin position="12"/>
        <end position="23"/>
    </location>
</feature>
<dbReference type="Pfam" id="PF00561">
    <property type="entry name" value="Abhydrolase_1"/>
    <property type="match status" value="1"/>
</dbReference>
<feature type="compositionally biased region" description="Low complexity" evidence="1">
    <location>
        <begin position="370"/>
        <end position="390"/>
    </location>
</feature>
<feature type="compositionally biased region" description="Basic and acidic residues" evidence="1">
    <location>
        <begin position="359"/>
        <end position="369"/>
    </location>
</feature>
<feature type="region of interest" description="Disordered" evidence="1">
    <location>
        <begin position="798"/>
        <end position="820"/>
    </location>
</feature>
<evidence type="ECO:0000313" key="3">
    <source>
        <dbReference type="EMBL" id="KAL1899516.1"/>
    </source>
</evidence>
<dbReference type="InterPro" id="IPR000073">
    <property type="entry name" value="AB_hydrolase_1"/>
</dbReference>
<feature type="compositionally biased region" description="Basic and acidic residues" evidence="1">
    <location>
        <begin position="234"/>
        <end position="247"/>
    </location>
</feature>